<dbReference type="SUPFAM" id="SSF52172">
    <property type="entry name" value="CheY-like"/>
    <property type="match status" value="1"/>
</dbReference>
<dbReference type="RefSeq" id="WP_012829678.1">
    <property type="nucleotide sequence ID" value="NC_013440.1"/>
</dbReference>
<evidence type="ECO:0000259" key="1">
    <source>
        <dbReference type="Pfam" id="PF07238"/>
    </source>
</evidence>
<dbReference type="Gene3D" id="2.40.10.220">
    <property type="entry name" value="predicted glycosyltransferase like domains"/>
    <property type="match status" value="1"/>
</dbReference>
<dbReference type="HOGENOM" id="CLU_1159807_0_0_7"/>
<sequence>MSDRAFQRIPYAAKVEFRTASSFLVAYSMNLSRGGIFLETDQLARVGETIQLEFAVPGVGPIQLTGRVAWQREPGSKDGPCGIGVKFEDIDEEIGQLIDVLIAEFRGVRVAVLCAREEDGPVLTRLIRSVVGTAEVVSSPDFRRAEELLTDAIDLAIIEADIYTDIALDVIRRAKARTPPIPVIALASHPDLRVQATRAGADESIQSPPAFQDFRRILVRAMGRPLRVGTPPRPLPGLS</sequence>
<dbReference type="eggNOG" id="COG3215">
    <property type="taxonomic scope" value="Bacteria"/>
</dbReference>
<reference evidence="2 3" key="1">
    <citation type="journal article" date="2010" name="Stand. Genomic Sci.">
        <title>Complete genome sequence of Haliangium ochraceum type strain (SMP-2).</title>
        <authorList>
            <consortium name="US DOE Joint Genome Institute (JGI-PGF)"/>
            <person name="Ivanova N."/>
            <person name="Daum C."/>
            <person name="Lang E."/>
            <person name="Abt B."/>
            <person name="Kopitz M."/>
            <person name="Saunders E."/>
            <person name="Lapidus A."/>
            <person name="Lucas S."/>
            <person name="Glavina Del Rio T."/>
            <person name="Nolan M."/>
            <person name="Tice H."/>
            <person name="Copeland A."/>
            <person name="Cheng J.F."/>
            <person name="Chen F."/>
            <person name="Bruce D."/>
            <person name="Goodwin L."/>
            <person name="Pitluck S."/>
            <person name="Mavromatis K."/>
            <person name="Pati A."/>
            <person name="Mikhailova N."/>
            <person name="Chen A."/>
            <person name="Palaniappan K."/>
            <person name="Land M."/>
            <person name="Hauser L."/>
            <person name="Chang Y.J."/>
            <person name="Jeffries C.D."/>
            <person name="Detter J.C."/>
            <person name="Brettin T."/>
            <person name="Rohde M."/>
            <person name="Goker M."/>
            <person name="Bristow J."/>
            <person name="Markowitz V."/>
            <person name="Eisen J.A."/>
            <person name="Hugenholtz P."/>
            <person name="Kyrpides N.C."/>
            <person name="Klenk H.P."/>
        </authorList>
    </citation>
    <scope>NUCLEOTIDE SEQUENCE [LARGE SCALE GENOMIC DNA]</scope>
    <source>
        <strain evidence="3">DSM 14365 / CIP 107738 / JCM 11303 / AJ 13395 / SMP-2</strain>
    </source>
</reference>
<name>D0LQ43_HALO1</name>
<dbReference type="AlphaFoldDB" id="D0LQ43"/>
<dbReference type="STRING" id="502025.Hoch_4589"/>
<evidence type="ECO:0000313" key="2">
    <source>
        <dbReference type="EMBL" id="ACY17080.1"/>
    </source>
</evidence>
<dbReference type="InterPro" id="IPR009875">
    <property type="entry name" value="PilZ_domain"/>
</dbReference>
<evidence type="ECO:0000313" key="3">
    <source>
        <dbReference type="Proteomes" id="UP000001880"/>
    </source>
</evidence>
<accession>D0LQ43</accession>
<dbReference type="eggNOG" id="COG0745">
    <property type="taxonomic scope" value="Bacteria"/>
</dbReference>
<dbReference type="InterPro" id="IPR011752">
    <property type="entry name" value="PilV_Myxo-type"/>
</dbReference>
<dbReference type="InterPro" id="IPR011006">
    <property type="entry name" value="CheY-like_superfamily"/>
</dbReference>
<dbReference type="Gene3D" id="3.40.50.2300">
    <property type="match status" value="1"/>
</dbReference>
<dbReference type="Pfam" id="PF07238">
    <property type="entry name" value="PilZ"/>
    <property type="match status" value="1"/>
</dbReference>
<keyword evidence="3" id="KW-1185">Reference proteome</keyword>
<dbReference type="OrthoDB" id="5402529at2"/>
<proteinExistence type="predicted"/>
<dbReference type="KEGG" id="hoh:Hoch_4589"/>
<dbReference type="Proteomes" id="UP000001880">
    <property type="component" value="Chromosome"/>
</dbReference>
<dbReference type="GO" id="GO:0035438">
    <property type="term" value="F:cyclic-di-GMP binding"/>
    <property type="evidence" value="ECO:0007669"/>
    <property type="project" value="InterPro"/>
</dbReference>
<organism evidence="2 3">
    <name type="scientific">Haliangium ochraceum (strain DSM 14365 / JCM 11303 / SMP-2)</name>
    <dbReference type="NCBI Taxonomy" id="502025"/>
    <lineage>
        <taxon>Bacteria</taxon>
        <taxon>Pseudomonadati</taxon>
        <taxon>Myxococcota</taxon>
        <taxon>Polyangia</taxon>
        <taxon>Haliangiales</taxon>
        <taxon>Kofleriaceae</taxon>
        <taxon>Haliangium</taxon>
    </lineage>
</organism>
<dbReference type="EMBL" id="CP001804">
    <property type="protein sequence ID" value="ACY17080.1"/>
    <property type="molecule type" value="Genomic_DNA"/>
</dbReference>
<gene>
    <name evidence="2" type="ordered locus">Hoch_4589</name>
</gene>
<dbReference type="SUPFAM" id="SSF141371">
    <property type="entry name" value="PilZ domain-like"/>
    <property type="match status" value="1"/>
</dbReference>
<feature type="domain" description="PilZ" evidence="1">
    <location>
        <begin position="3"/>
        <end position="102"/>
    </location>
</feature>
<dbReference type="NCBIfam" id="TIGR02266">
    <property type="entry name" value="gmx_TIGR02266"/>
    <property type="match status" value="1"/>
</dbReference>
<protein>
    <submittedName>
        <fullName evidence="2">Response regulator receiver modulated PilZ sensor protein</fullName>
    </submittedName>
</protein>